<feature type="domain" description="Membrane insertase YidC/Oxa/ALB C-terminal" evidence="9">
    <location>
        <begin position="133"/>
        <end position="347"/>
    </location>
</feature>
<comment type="subcellular location">
    <subcellularLocation>
        <location evidence="1 6">Membrane</location>
        <topology evidence="1 6">Multi-pass membrane protein</topology>
    </subcellularLocation>
</comment>
<reference evidence="10" key="1">
    <citation type="submission" date="2020-03" db="EMBL/GenBank/DDBJ databases">
        <title>A high-quality chromosome-level genome assembly of a woody plant with both climbing and erect habits, Rhamnella rubrinervis.</title>
        <authorList>
            <person name="Lu Z."/>
            <person name="Yang Y."/>
            <person name="Zhu X."/>
            <person name="Sun Y."/>
        </authorList>
    </citation>
    <scope>NUCLEOTIDE SEQUENCE</scope>
    <source>
        <strain evidence="10">BYM</strain>
        <tissue evidence="10">Leaf</tissue>
    </source>
</reference>
<dbReference type="NCBIfam" id="TIGR03592">
    <property type="entry name" value="yidC_oxa1_cterm"/>
    <property type="match status" value="1"/>
</dbReference>
<evidence type="ECO:0000259" key="9">
    <source>
        <dbReference type="Pfam" id="PF02096"/>
    </source>
</evidence>
<dbReference type="AlphaFoldDB" id="A0A8K0GQY1"/>
<feature type="region of interest" description="Disordered" evidence="7">
    <location>
        <begin position="517"/>
        <end position="539"/>
    </location>
</feature>
<feature type="compositionally biased region" description="Polar residues" evidence="7">
    <location>
        <begin position="368"/>
        <end position="381"/>
    </location>
</feature>
<dbReference type="GO" id="GO:0010027">
    <property type="term" value="P:thylakoid membrane organization"/>
    <property type="evidence" value="ECO:0007669"/>
    <property type="project" value="TreeGrafter"/>
</dbReference>
<comment type="similarity">
    <text evidence="2">Belongs to the OXA1/ALB3/YidC (TC 2.A.9.2) family.</text>
</comment>
<feature type="compositionally biased region" description="Polar residues" evidence="7">
    <location>
        <begin position="459"/>
        <end position="469"/>
    </location>
</feature>
<dbReference type="PANTHER" id="PTHR12428">
    <property type="entry name" value="OXA1"/>
    <property type="match status" value="1"/>
</dbReference>
<dbReference type="PANTHER" id="PTHR12428:SF14">
    <property type="entry name" value="ALBINO3-LIKE PROTEIN 1, CHLOROPLASTIC"/>
    <property type="match status" value="1"/>
</dbReference>
<dbReference type="InterPro" id="IPR001708">
    <property type="entry name" value="YidC/ALB3/OXA1/COX18"/>
</dbReference>
<dbReference type="Pfam" id="PF02096">
    <property type="entry name" value="60KD_IMP"/>
    <property type="match status" value="1"/>
</dbReference>
<evidence type="ECO:0000256" key="1">
    <source>
        <dbReference type="ARBA" id="ARBA00004141"/>
    </source>
</evidence>
<name>A0A8K0GQY1_9ROSA</name>
<dbReference type="GO" id="GO:0072598">
    <property type="term" value="P:protein localization to chloroplast"/>
    <property type="evidence" value="ECO:0007669"/>
    <property type="project" value="TreeGrafter"/>
</dbReference>
<feature type="region of interest" description="Disordered" evidence="7">
    <location>
        <begin position="363"/>
        <end position="498"/>
    </location>
</feature>
<evidence type="ECO:0000313" key="10">
    <source>
        <dbReference type="EMBL" id="KAF3431140.1"/>
    </source>
</evidence>
<evidence type="ECO:0000256" key="4">
    <source>
        <dbReference type="ARBA" id="ARBA00022989"/>
    </source>
</evidence>
<dbReference type="EMBL" id="VOIH02000012">
    <property type="protein sequence ID" value="KAF3431140.1"/>
    <property type="molecule type" value="Genomic_DNA"/>
</dbReference>
<evidence type="ECO:0000256" key="6">
    <source>
        <dbReference type="RuleBase" id="RU003945"/>
    </source>
</evidence>
<protein>
    <recommendedName>
        <fullName evidence="9">Membrane insertase YidC/Oxa/ALB C-terminal domain-containing protein</fullName>
    </recommendedName>
</protein>
<proteinExistence type="inferred from homology"/>
<keyword evidence="11" id="KW-1185">Reference proteome</keyword>
<dbReference type="OrthoDB" id="2148490at2759"/>
<keyword evidence="5 8" id="KW-0472">Membrane</keyword>
<evidence type="ECO:0000256" key="5">
    <source>
        <dbReference type="ARBA" id="ARBA00023136"/>
    </source>
</evidence>
<keyword evidence="3 6" id="KW-0812">Transmembrane</keyword>
<evidence type="ECO:0000256" key="7">
    <source>
        <dbReference type="SAM" id="MobiDB-lite"/>
    </source>
</evidence>
<feature type="compositionally biased region" description="Basic and acidic residues" evidence="7">
    <location>
        <begin position="523"/>
        <end position="539"/>
    </location>
</feature>
<sequence>MATLLPHRPTLVLPPFPDRTAANPLFRPTHSYGFSHHKPFLRGSLAVAHLGFKPGMFPDPDSAQGAIQELFGRAESFLYTVADAAVSSSTPDIDAAATTKQSGDWLSGITNYMESVLKVLKDGLSAVHVPYSYGFAIILLTVLVKAATFPLTKKQVESAMAMRSLQPQVKAIQQRYAGDQERIQLETARLYKLAGINPLAGCLPTLATIPVWIGLYRALSNVADEGLLTEGFFWIPSLAAPTTIAARQSGSGISWLFPFVDGHPPLGWSDTLAYLVLPVLLVVSQYISVQIMQPSQSDDPNMKSSQALTKVLPLVIGYFALSVPSGLSLYWLTNNILSTAQQVWLQKLGGAKNPMKQFNDDIIKEDQPQVSKSVSEFTLTQKDMRQEGKLTTEGPRPGERFKQLKEQEARRRQQREEEKRRAEEAATKGTQATNDRNEIENGKGVGSVVEESNEHQPENAISNYSNGVSMNGDLSGWEAKEDKNTTSGYQTADNEVSTHLDVDAQQSYKNLEKEAAEVFSTRTSRDRVSGENADEAGRD</sequence>
<evidence type="ECO:0000256" key="3">
    <source>
        <dbReference type="ARBA" id="ARBA00022692"/>
    </source>
</evidence>
<feature type="transmembrane region" description="Helical" evidence="8">
    <location>
        <begin position="311"/>
        <end position="332"/>
    </location>
</feature>
<evidence type="ECO:0000256" key="2">
    <source>
        <dbReference type="ARBA" id="ARBA00010583"/>
    </source>
</evidence>
<organism evidence="10 11">
    <name type="scientific">Rhamnella rubrinervis</name>
    <dbReference type="NCBI Taxonomy" id="2594499"/>
    <lineage>
        <taxon>Eukaryota</taxon>
        <taxon>Viridiplantae</taxon>
        <taxon>Streptophyta</taxon>
        <taxon>Embryophyta</taxon>
        <taxon>Tracheophyta</taxon>
        <taxon>Spermatophyta</taxon>
        <taxon>Magnoliopsida</taxon>
        <taxon>eudicotyledons</taxon>
        <taxon>Gunneridae</taxon>
        <taxon>Pentapetalae</taxon>
        <taxon>rosids</taxon>
        <taxon>fabids</taxon>
        <taxon>Rosales</taxon>
        <taxon>Rhamnaceae</taxon>
        <taxon>rhamnoid group</taxon>
        <taxon>Rhamneae</taxon>
        <taxon>Rhamnella</taxon>
    </lineage>
</organism>
<feature type="compositionally biased region" description="Basic and acidic residues" evidence="7">
    <location>
        <begin position="382"/>
        <end position="426"/>
    </location>
</feature>
<accession>A0A8K0GQY1</accession>
<dbReference type="InterPro" id="IPR047196">
    <property type="entry name" value="YidC_ALB_C"/>
</dbReference>
<feature type="transmembrane region" description="Helical" evidence="8">
    <location>
        <begin position="131"/>
        <end position="152"/>
    </location>
</feature>
<feature type="transmembrane region" description="Helical" evidence="8">
    <location>
        <begin position="272"/>
        <end position="291"/>
    </location>
</feature>
<evidence type="ECO:0000256" key="8">
    <source>
        <dbReference type="SAM" id="Phobius"/>
    </source>
</evidence>
<dbReference type="InterPro" id="IPR028055">
    <property type="entry name" value="YidC/Oxa/ALB_C"/>
</dbReference>
<evidence type="ECO:0000313" key="11">
    <source>
        <dbReference type="Proteomes" id="UP000796880"/>
    </source>
</evidence>
<dbReference type="CDD" id="cd20070">
    <property type="entry name" value="5TM_YidC_Alb3"/>
    <property type="match status" value="1"/>
</dbReference>
<feature type="compositionally biased region" description="Polar residues" evidence="7">
    <location>
        <begin position="485"/>
        <end position="495"/>
    </location>
</feature>
<gene>
    <name evidence="10" type="ORF">FNV43_RR25870</name>
</gene>
<keyword evidence="4 8" id="KW-1133">Transmembrane helix</keyword>
<feature type="transmembrane region" description="Helical" evidence="8">
    <location>
        <begin position="190"/>
        <end position="213"/>
    </location>
</feature>
<dbReference type="GO" id="GO:0051205">
    <property type="term" value="P:protein insertion into membrane"/>
    <property type="evidence" value="ECO:0007669"/>
    <property type="project" value="TreeGrafter"/>
</dbReference>
<comment type="similarity">
    <text evidence="6">Belongs to the OXA1/ALB3/YidC family.</text>
</comment>
<dbReference type="GO" id="GO:0009535">
    <property type="term" value="C:chloroplast thylakoid membrane"/>
    <property type="evidence" value="ECO:0007669"/>
    <property type="project" value="TreeGrafter"/>
</dbReference>
<comment type="caution">
    <text evidence="10">The sequence shown here is derived from an EMBL/GenBank/DDBJ whole genome shotgun (WGS) entry which is preliminary data.</text>
</comment>
<dbReference type="Proteomes" id="UP000796880">
    <property type="component" value="Unassembled WGS sequence"/>
</dbReference>
<dbReference type="GO" id="GO:0032977">
    <property type="term" value="F:membrane insertase activity"/>
    <property type="evidence" value="ECO:0007669"/>
    <property type="project" value="InterPro"/>
</dbReference>